<dbReference type="GO" id="GO:0005730">
    <property type="term" value="C:nucleolus"/>
    <property type="evidence" value="ECO:0007669"/>
    <property type="project" value="TreeGrafter"/>
</dbReference>
<reference evidence="2" key="1">
    <citation type="journal article" date="2011" name="PLoS Biol.">
        <title>Gene gain and loss during evolution of obligate parasitism in the white rust pathogen of Arabidopsis thaliana.</title>
        <authorList>
            <person name="Kemen E."/>
            <person name="Gardiner A."/>
            <person name="Schultz-Larsen T."/>
            <person name="Kemen A.C."/>
            <person name="Balmuth A.L."/>
            <person name="Robert-Seilaniantz A."/>
            <person name="Bailey K."/>
            <person name="Holub E."/>
            <person name="Studholme D.J."/>
            <person name="Maclean D."/>
            <person name="Jones J.D."/>
        </authorList>
    </citation>
    <scope>NUCLEOTIDE SEQUENCE</scope>
</reference>
<name>F0W378_9STRA</name>
<proteinExistence type="predicted"/>
<protein>
    <submittedName>
        <fullName evidence="2">Uncharacterized protein AlNc14C12G1456</fullName>
    </submittedName>
</protein>
<accession>F0W378</accession>
<reference evidence="2" key="2">
    <citation type="submission" date="2011-02" db="EMBL/GenBank/DDBJ databases">
        <authorList>
            <person name="MacLean D."/>
        </authorList>
    </citation>
    <scope>NUCLEOTIDE SEQUENCE</scope>
</reference>
<sequence length="186" mass="21316">MDTFKFPLASKHARTVKLYECPKPTWKRQSLDSKCSEANSSVSAGSRSDIGSRGMFMKATDSDYQEEFKHVLDSVRDFAYDNTQGKEKKHLENKRVEALGGKKAKNERQPYHIMMAIQKAAEKREKRRQEEQKRSDLVSKKPKISGALRLKNQRASKKVKVKSIDYGIQATNGQFKNGILNVHKLR</sequence>
<dbReference type="EMBL" id="FR824057">
    <property type="protein sequence ID" value="CCA15519.1"/>
    <property type="molecule type" value="Genomic_DNA"/>
</dbReference>
<dbReference type="InterPro" id="IPR027973">
    <property type="entry name" value="FSAF1-like"/>
</dbReference>
<dbReference type="HOGENOM" id="CLU_1405069_0_0_1"/>
<evidence type="ECO:0000313" key="2">
    <source>
        <dbReference type="EMBL" id="CCA15519.1"/>
    </source>
</evidence>
<evidence type="ECO:0000256" key="1">
    <source>
        <dbReference type="SAM" id="MobiDB-lite"/>
    </source>
</evidence>
<gene>
    <name evidence="2" type="primary">AlNc14C12G1456</name>
    <name evidence="2" type="ORF">ALNC14_016620</name>
</gene>
<organism evidence="2">
    <name type="scientific">Albugo laibachii Nc14</name>
    <dbReference type="NCBI Taxonomy" id="890382"/>
    <lineage>
        <taxon>Eukaryota</taxon>
        <taxon>Sar</taxon>
        <taxon>Stramenopiles</taxon>
        <taxon>Oomycota</taxon>
        <taxon>Peronosporomycetes</taxon>
        <taxon>Albuginales</taxon>
        <taxon>Albuginaceae</taxon>
        <taxon>Albugo</taxon>
    </lineage>
</organism>
<feature type="region of interest" description="Disordered" evidence="1">
    <location>
        <begin position="121"/>
        <end position="154"/>
    </location>
</feature>
<dbReference type="PANTHER" id="PTHR28096">
    <property type="entry name" value="PROTEIN FAF1"/>
    <property type="match status" value="1"/>
</dbReference>
<dbReference type="GO" id="GO:0000462">
    <property type="term" value="P:maturation of SSU-rRNA from tricistronic rRNA transcript (SSU-rRNA, 5.8S rRNA, LSU-rRNA)"/>
    <property type="evidence" value="ECO:0007669"/>
    <property type="project" value="TreeGrafter"/>
</dbReference>
<dbReference type="PANTHER" id="PTHR28096:SF1">
    <property type="entry name" value="PROTEIN FAF1"/>
    <property type="match status" value="1"/>
</dbReference>
<feature type="compositionally biased region" description="Basic and acidic residues" evidence="1">
    <location>
        <begin position="121"/>
        <end position="139"/>
    </location>
</feature>
<dbReference type="AlphaFoldDB" id="F0W378"/>
<dbReference type="Pfam" id="PF15375">
    <property type="entry name" value="FSAF1"/>
    <property type="match status" value="1"/>
</dbReference>
<dbReference type="InterPro" id="IPR053030">
    <property type="entry name" value="Ribosomal_biogenesis_FAF1-like"/>
</dbReference>